<comment type="subcellular location">
    <subcellularLocation>
        <location evidence="1">Nucleus</location>
    </subcellularLocation>
</comment>
<dbReference type="InterPro" id="IPR017340">
    <property type="entry name" value="U1_snRNP-C"/>
</dbReference>
<keyword evidence="2" id="KW-0479">Metal-binding</keyword>
<evidence type="ECO:0000259" key="8">
    <source>
        <dbReference type="PROSITE" id="PS50171"/>
    </source>
</evidence>
<dbReference type="GO" id="GO:0008270">
    <property type="term" value="F:zinc ion binding"/>
    <property type="evidence" value="ECO:0007669"/>
    <property type="project" value="UniProtKB-KW"/>
</dbReference>
<keyword evidence="7 9" id="KW-0687">Ribonucleoprotein</keyword>
<dbReference type="STRING" id="2163413.A0A4P6XHP7"/>
<evidence type="ECO:0000256" key="7">
    <source>
        <dbReference type="ARBA" id="ARBA00023274"/>
    </source>
</evidence>
<evidence type="ECO:0000313" key="10">
    <source>
        <dbReference type="Proteomes" id="UP000292447"/>
    </source>
</evidence>
<keyword evidence="10" id="KW-1185">Reference proteome</keyword>
<name>A0A4P6XHP7_9ASCO</name>
<dbReference type="InterPro" id="IPR013085">
    <property type="entry name" value="U1-CZ_Znf_C2H2"/>
</dbReference>
<dbReference type="Pfam" id="PF06220">
    <property type="entry name" value="zf-U1"/>
    <property type="match status" value="1"/>
</dbReference>
<protein>
    <submittedName>
        <fullName evidence="9">U1 small ribonucleoprotein C</fullName>
    </submittedName>
</protein>
<keyword evidence="4" id="KW-0862">Zinc</keyword>
<dbReference type="GO" id="GO:0005685">
    <property type="term" value="C:U1 snRNP"/>
    <property type="evidence" value="ECO:0007669"/>
    <property type="project" value="InterPro"/>
</dbReference>
<dbReference type="SMART" id="SM00451">
    <property type="entry name" value="ZnF_U1"/>
    <property type="match status" value="1"/>
</dbReference>
<dbReference type="GO" id="GO:0030627">
    <property type="term" value="F:pre-mRNA 5'-splice site binding"/>
    <property type="evidence" value="ECO:0007669"/>
    <property type="project" value="InterPro"/>
</dbReference>
<proteinExistence type="predicted"/>
<evidence type="ECO:0000256" key="2">
    <source>
        <dbReference type="ARBA" id="ARBA00022723"/>
    </source>
</evidence>
<dbReference type="InterPro" id="IPR036236">
    <property type="entry name" value="Znf_C2H2_sf"/>
</dbReference>
<keyword evidence="3" id="KW-0863">Zinc-finger</keyword>
<evidence type="ECO:0000256" key="3">
    <source>
        <dbReference type="ARBA" id="ARBA00022771"/>
    </source>
</evidence>
<gene>
    <name evidence="9" type="primary">MPUL0A06060</name>
    <name evidence="9" type="ORF">METSCH_A06060</name>
</gene>
<evidence type="ECO:0000256" key="4">
    <source>
        <dbReference type="ARBA" id="ARBA00022833"/>
    </source>
</evidence>
<evidence type="ECO:0000313" key="9">
    <source>
        <dbReference type="EMBL" id="QBM85975.1"/>
    </source>
</evidence>
<organism evidence="9 10">
    <name type="scientific">Metschnikowia aff. pulcherrima</name>
    <dbReference type="NCBI Taxonomy" id="2163413"/>
    <lineage>
        <taxon>Eukaryota</taxon>
        <taxon>Fungi</taxon>
        <taxon>Dikarya</taxon>
        <taxon>Ascomycota</taxon>
        <taxon>Saccharomycotina</taxon>
        <taxon>Pichiomycetes</taxon>
        <taxon>Metschnikowiaceae</taxon>
        <taxon>Metschnikowia</taxon>
    </lineage>
</organism>
<dbReference type="PANTHER" id="PTHR31148:SF1">
    <property type="entry name" value="U1 SMALL NUCLEAR RIBONUCLEOPROTEIN C"/>
    <property type="match status" value="1"/>
</dbReference>
<evidence type="ECO:0000256" key="1">
    <source>
        <dbReference type="ARBA" id="ARBA00004123"/>
    </source>
</evidence>
<reference evidence="10" key="1">
    <citation type="submission" date="2019-03" db="EMBL/GenBank/DDBJ databases">
        <title>Snf2 controls pulcherriminic acid biosynthesis and connects pigmentation and antifungal activity of the yeast Metschnikowia pulcherrima.</title>
        <authorList>
            <person name="Gore-Lloyd D."/>
            <person name="Sumann I."/>
            <person name="Brachmann A.O."/>
            <person name="Schneeberger K."/>
            <person name="Ortiz-Merino R.A."/>
            <person name="Moreno-Beltran M."/>
            <person name="Schlaefli M."/>
            <person name="Kirner P."/>
            <person name="Santos Kron A."/>
            <person name="Wolfe K.H."/>
            <person name="Piel J."/>
            <person name="Ahrens C.H."/>
            <person name="Henk D."/>
            <person name="Freimoser F.M."/>
        </authorList>
    </citation>
    <scope>NUCLEOTIDE SEQUENCE [LARGE SCALE GENOMIC DNA]</scope>
    <source>
        <strain evidence="10">APC 1.2</strain>
    </source>
</reference>
<accession>A0A4P6XHP7</accession>
<keyword evidence="5" id="KW-0694">RNA-binding</keyword>
<dbReference type="EMBL" id="CP034456">
    <property type="protein sequence ID" value="QBM85975.1"/>
    <property type="molecule type" value="Genomic_DNA"/>
</dbReference>
<feature type="domain" description="Matrin-type" evidence="8">
    <location>
        <begin position="4"/>
        <end position="30"/>
    </location>
</feature>
<dbReference type="PANTHER" id="PTHR31148">
    <property type="entry name" value="U1 SMALL NUCLEAR RIBONUCLEOPROTEIN C"/>
    <property type="match status" value="1"/>
</dbReference>
<dbReference type="AlphaFoldDB" id="A0A4P6XHP7"/>
<dbReference type="Gene3D" id="3.30.160.60">
    <property type="entry name" value="Classic Zinc Finger"/>
    <property type="match status" value="1"/>
</dbReference>
<dbReference type="InterPro" id="IPR000690">
    <property type="entry name" value="Matrin/U1-C_Znf_C2H2"/>
</dbReference>
<dbReference type="InterPro" id="IPR003604">
    <property type="entry name" value="Matrin/U1-like-C_Znf_C2H2"/>
</dbReference>
<dbReference type="Proteomes" id="UP000292447">
    <property type="component" value="Chromosome I"/>
</dbReference>
<sequence>MPKYYCDYCKLYLTHDKMSVRKLHLSGRNHIKLYCLYYEEKAKQLGIWDANESKYNIDLAYLTSQEPSPEKFAREVVREREKSTVKRATDAAEEVCLPPPPTLLKLPPPPPSVLRLTDEYTHLISVNIARQETGFW</sequence>
<keyword evidence="6" id="KW-0539">Nucleus</keyword>
<dbReference type="PROSITE" id="PS50171">
    <property type="entry name" value="ZF_MATRIN"/>
    <property type="match status" value="1"/>
</dbReference>
<dbReference type="GO" id="GO:0000395">
    <property type="term" value="P:mRNA 5'-splice site recognition"/>
    <property type="evidence" value="ECO:0007669"/>
    <property type="project" value="InterPro"/>
</dbReference>
<evidence type="ECO:0000256" key="5">
    <source>
        <dbReference type="ARBA" id="ARBA00022884"/>
    </source>
</evidence>
<evidence type="ECO:0000256" key="6">
    <source>
        <dbReference type="ARBA" id="ARBA00023242"/>
    </source>
</evidence>
<dbReference type="SUPFAM" id="SSF57667">
    <property type="entry name" value="beta-beta-alpha zinc fingers"/>
    <property type="match status" value="1"/>
</dbReference>